<dbReference type="SUPFAM" id="SSF50993">
    <property type="entry name" value="Peptidase/esterase 'gauge' domain"/>
    <property type="match status" value="1"/>
</dbReference>
<evidence type="ECO:0000256" key="6">
    <source>
        <dbReference type="RuleBase" id="RU368024"/>
    </source>
</evidence>
<dbReference type="PANTHER" id="PTHR11757:SF12">
    <property type="entry name" value="PROLYL ENDOPEPTIDASE"/>
    <property type="match status" value="1"/>
</dbReference>
<dbReference type="STRING" id="3988.B9RLG6"/>
<dbReference type="EMBL" id="EQ973788">
    <property type="protein sequence ID" value="EEF47691.1"/>
    <property type="molecule type" value="Genomic_DNA"/>
</dbReference>
<dbReference type="SUPFAM" id="SSF53474">
    <property type="entry name" value="alpha/beta-Hydrolases"/>
    <property type="match status" value="1"/>
</dbReference>
<evidence type="ECO:0000259" key="7">
    <source>
        <dbReference type="Pfam" id="PF00326"/>
    </source>
</evidence>
<dbReference type="InterPro" id="IPR002470">
    <property type="entry name" value="Peptidase_S9A"/>
</dbReference>
<keyword evidence="4 6" id="KW-0720">Serine protease</keyword>
<keyword evidence="2 6" id="KW-0645">Protease</keyword>
<evidence type="ECO:0000256" key="5">
    <source>
        <dbReference type="ARBA" id="ARBA00045448"/>
    </source>
</evidence>
<evidence type="ECO:0000256" key="3">
    <source>
        <dbReference type="ARBA" id="ARBA00022801"/>
    </source>
</evidence>
<dbReference type="ESTHER" id="ricco-b9rlg6">
    <property type="family name" value="S9N_PREPL_Peptidase_S9"/>
</dbReference>
<dbReference type="PRINTS" id="PR00862">
    <property type="entry name" value="PROLIGOPTASE"/>
</dbReference>
<evidence type="ECO:0000313" key="10">
    <source>
        <dbReference type="Proteomes" id="UP000008311"/>
    </source>
</evidence>
<name>B9RLG6_RICCO</name>
<keyword evidence="3 6" id="KW-0378">Hydrolase</keyword>
<protein>
    <recommendedName>
        <fullName evidence="6">Prolyl endopeptidase</fullName>
        <ecNumber evidence="6">3.4.21.-</ecNumber>
    </recommendedName>
</protein>
<dbReference type="Gene3D" id="2.130.10.120">
    <property type="entry name" value="Prolyl oligopeptidase, N-terminal domain"/>
    <property type="match status" value="1"/>
</dbReference>
<evidence type="ECO:0000256" key="2">
    <source>
        <dbReference type="ARBA" id="ARBA00022670"/>
    </source>
</evidence>
<dbReference type="PANTHER" id="PTHR11757">
    <property type="entry name" value="PROTEASE FAMILY S9A OLIGOPEPTIDASE"/>
    <property type="match status" value="1"/>
</dbReference>
<evidence type="ECO:0000313" key="9">
    <source>
        <dbReference type="EMBL" id="EEF47691.1"/>
    </source>
</evidence>
<dbReference type="GO" id="GO:0004252">
    <property type="term" value="F:serine-type endopeptidase activity"/>
    <property type="evidence" value="ECO:0007669"/>
    <property type="project" value="UniProtKB-UniRule"/>
</dbReference>
<reference evidence="10" key="1">
    <citation type="journal article" date="2010" name="Nat. Biotechnol.">
        <title>Draft genome sequence of the oilseed species Ricinus communis.</title>
        <authorList>
            <person name="Chan A.P."/>
            <person name="Crabtree J."/>
            <person name="Zhao Q."/>
            <person name="Lorenzi H."/>
            <person name="Orvis J."/>
            <person name="Puiu D."/>
            <person name="Melake-Berhan A."/>
            <person name="Jones K.M."/>
            <person name="Redman J."/>
            <person name="Chen G."/>
            <person name="Cahoon E.B."/>
            <person name="Gedil M."/>
            <person name="Stanke M."/>
            <person name="Haas B.J."/>
            <person name="Wortman J.R."/>
            <person name="Fraser-Liggett C.M."/>
            <person name="Ravel J."/>
            <person name="Rabinowicz P.D."/>
        </authorList>
    </citation>
    <scope>NUCLEOTIDE SEQUENCE [LARGE SCALE GENOMIC DNA]</scope>
    <source>
        <strain evidence="10">cv. Hale</strain>
    </source>
</reference>
<keyword evidence="10" id="KW-1185">Reference proteome</keyword>
<evidence type="ECO:0000256" key="1">
    <source>
        <dbReference type="ARBA" id="ARBA00005228"/>
    </source>
</evidence>
<dbReference type="Pfam" id="PF02897">
    <property type="entry name" value="Peptidase_S9_N"/>
    <property type="match status" value="1"/>
</dbReference>
<dbReference type="Pfam" id="PF00326">
    <property type="entry name" value="Peptidase_S9"/>
    <property type="match status" value="1"/>
</dbReference>
<feature type="domain" description="Peptidase S9 prolyl oligopeptidase catalytic" evidence="7">
    <location>
        <begin position="607"/>
        <end position="799"/>
    </location>
</feature>
<sequence>MALAALLTSKSSLKGTSVISLSCLHLIPIIPSSSFSSNCKQYPSLSQSPPLPKKVPFTLSAHGKTWQDPYHWMRNTNDPDFISYLNQENSYAQAFMADTQNLQRTLFAEMKNRLPTKASTPPERWGPWLYYQYIPEGKQYPVLCRKLESGKCGLVKTILSYGSGQFGMEQILLDWNQIAEQYGKFLFASFIFICYVHVGTCRVSPDHNFLAYTLDVTGTEQFVLHIKDLRNGSTVPKSEINGVVSLAWAQDSSSLFYTISDENQRPYRQMVLCTKLGCDEIDDVTIFTESDLSFCVDITNTKDGKFITVNSNSRTSSEEGTYFFQLKWLLVYVIDAANPLDDLQRVYKRVSGVQYFLEHHSGSFYILTNAPLSGQASGNYYLATCQVEDIQSCKWQNIILPSEDMNFQDMDIFKGHLVLFLQKKGLPMICSISLPIKVDHKIQMGVEDLNPWFFPLPSDLCSIVPGSNHDFMNPVYRVVLSSPVMPDVAVDYDMSKQAFSIIHQEEVRGISGDHGTCSPTYNIDTHKYLEIENDEEKIGQSTRLTRWKDFSDAYCCERKEVISHDGVRVPLTILYSQKAWERGLSPGLLQGYGAYGEVLDKSWCPERLSLLDRGWVVAFADVRGGSGGDSSWHKSGSGLNKLNSIYDFISCGNFLIDEGYVHGDCLSAIGFSAGGLLVGAAINMNPNLFCAAILKVPFLDVCNTLLDPSLPLTILDYEEFGNPRIQSQFDCIRSYSPYDNIRRNDCVPSMLVTASFLDSRVGIWEAAKWVAKIRDSTCFSCSSSVILKTNMAGGHFGEGRLSQVKRNIAGVVVECVSCNQRVLLKLINNWEKGFKTSLEQHYNPVFLEKATSVLCMVNL</sequence>
<comment type="similarity">
    <text evidence="1 6">Belongs to the peptidase S9A family.</text>
</comment>
<feature type="domain" description="Peptidase S9A N-terminal" evidence="8">
    <location>
        <begin position="49"/>
        <end position="502"/>
    </location>
</feature>
<dbReference type="Gene3D" id="3.40.50.1820">
    <property type="entry name" value="alpha/beta hydrolase"/>
    <property type="match status" value="1"/>
</dbReference>
<dbReference type="InterPro" id="IPR029058">
    <property type="entry name" value="AB_hydrolase_fold"/>
</dbReference>
<proteinExistence type="inferred from homology"/>
<accession>B9RLG6</accession>
<dbReference type="FunCoup" id="B9RLG6">
    <property type="interactions" value="1265"/>
</dbReference>
<evidence type="ECO:0000256" key="4">
    <source>
        <dbReference type="ARBA" id="ARBA00022825"/>
    </source>
</evidence>
<dbReference type="AlphaFoldDB" id="B9RLG6"/>
<dbReference type="Proteomes" id="UP000008311">
    <property type="component" value="Unassembled WGS sequence"/>
</dbReference>
<dbReference type="eggNOG" id="KOG2237">
    <property type="taxonomic scope" value="Eukaryota"/>
</dbReference>
<evidence type="ECO:0000259" key="8">
    <source>
        <dbReference type="Pfam" id="PF02897"/>
    </source>
</evidence>
<dbReference type="InterPro" id="IPR051543">
    <property type="entry name" value="Serine_Peptidase_S9A"/>
</dbReference>
<organism evidence="9 10">
    <name type="scientific">Ricinus communis</name>
    <name type="common">Castor bean</name>
    <dbReference type="NCBI Taxonomy" id="3988"/>
    <lineage>
        <taxon>Eukaryota</taxon>
        <taxon>Viridiplantae</taxon>
        <taxon>Streptophyta</taxon>
        <taxon>Embryophyta</taxon>
        <taxon>Tracheophyta</taxon>
        <taxon>Spermatophyta</taxon>
        <taxon>Magnoliopsida</taxon>
        <taxon>eudicotyledons</taxon>
        <taxon>Gunneridae</taxon>
        <taxon>Pentapetalae</taxon>
        <taxon>rosids</taxon>
        <taxon>fabids</taxon>
        <taxon>Malpighiales</taxon>
        <taxon>Euphorbiaceae</taxon>
        <taxon>Acalyphoideae</taxon>
        <taxon>Acalypheae</taxon>
        <taxon>Ricinus</taxon>
    </lineage>
</organism>
<dbReference type="EC" id="3.4.21.-" evidence="6"/>
<dbReference type="InterPro" id="IPR001375">
    <property type="entry name" value="Peptidase_S9_cat"/>
</dbReference>
<dbReference type="GO" id="GO:0006508">
    <property type="term" value="P:proteolysis"/>
    <property type="evidence" value="ECO:0007669"/>
    <property type="project" value="UniProtKB-KW"/>
</dbReference>
<gene>
    <name evidence="9" type="ORF">RCOM_1466790</name>
</gene>
<comment type="function">
    <text evidence="5">Serine peptidase whose precise substrate specificity remains unclear. Does not cleave peptides after a arginine or lysine residue. Regulates trans-Golgi network morphology and sorting by regulating the membrane binding of the AP-1 complex. May play a role in the regulation of synaptic vesicle exocytosis.</text>
</comment>
<dbReference type="InterPro" id="IPR023302">
    <property type="entry name" value="Pept_S9A_N"/>
</dbReference>
<dbReference type="MEROPS" id="S09.B08"/>
<dbReference type="InParanoid" id="B9RLG6"/>